<comment type="caution">
    <text evidence="2">The sequence shown here is derived from an EMBL/GenBank/DDBJ whole genome shotgun (WGS) entry which is preliminary data.</text>
</comment>
<evidence type="ECO:0000313" key="2">
    <source>
        <dbReference type="EMBL" id="EXX63343.1"/>
    </source>
</evidence>
<organism evidence="2 3">
    <name type="scientific">Rhizophagus irregularis (strain DAOM 197198w)</name>
    <name type="common">Glomus intraradices</name>
    <dbReference type="NCBI Taxonomy" id="1432141"/>
    <lineage>
        <taxon>Eukaryota</taxon>
        <taxon>Fungi</taxon>
        <taxon>Fungi incertae sedis</taxon>
        <taxon>Mucoromycota</taxon>
        <taxon>Glomeromycotina</taxon>
        <taxon>Glomeromycetes</taxon>
        <taxon>Glomerales</taxon>
        <taxon>Glomeraceae</taxon>
        <taxon>Rhizophagus</taxon>
    </lineage>
</organism>
<dbReference type="HOGENOM" id="CLU_1054289_0_0_1"/>
<evidence type="ECO:0000313" key="3">
    <source>
        <dbReference type="Proteomes" id="UP000022910"/>
    </source>
</evidence>
<dbReference type="OrthoDB" id="2383642at2759"/>
<feature type="compositionally biased region" description="Basic and acidic residues" evidence="1">
    <location>
        <begin position="18"/>
        <end position="29"/>
    </location>
</feature>
<keyword evidence="3" id="KW-1185">Reference proteome</keyword>
<reference evidence="2 3" key="1">
    <citation type="submission" date="2014-02" db="EMBL/GenBank/DDBJ databases">
        <title>Single nucleus genome sequencing reveals high similarity among nuclei of an endomycorrhizal fungus.</title>
        <authorList>
            <person name="Lin K."/>
            <person name="Geurts R."/>
            <person name="Zhang Z."/>
            <person name="Limpens E."/>
            <person name="Saunders D.G."/>
            <person name="Mu D."/>
            <person name="Pang E."/>
            <person name="Cao H."/>
            <person name="Cha H."/>
            <person name="Lin T."/>
            <person name="Zhou Q."/>
            <person name="Shang Y."/>
            <person name="Li Y."/>
            <person name="Ivanov S."/>
            <person name="Sharma T."/>
            <person name="Velzen R.V."/>
            <person name="Ruijter N.D."/>
            <person name="Aanen D.K."/>
            <person name="Win J."/>
            <person name="Kamoun S."/>
            <person name="Bisseling T."/>
            <person name="Huang S."/>
        </authorList>
    </citation>
    <scope>NUCLEOTIDE SEQUENCE [LARGE SCALE GENOMIC DNA]</scope>
    <source>
        <strain evidence="3">DAOM197198w</strain>
    </source>
</reference>
<gene>
    <name evidence="2" type="ORF">RirG_153260</name>
</gene>
<sequence length="264" mass="30076">MSRRNRSLRSINYRGASHRGEPSTEKEIFSTDNTNDADDAEQVEVVNRGVAIPDNTDAVVNVNRLDNIFDDEMLRRQNDSDGIIISYNAVANDVNDVNDVNEVNDMNDVKDLSHYSDHNLHNLTEHQKNLDDNVIISKCADVNNVSDVSDSKDLLQHSNYNLTEEFDDTLYKDKYDVEDDNIDNCEVISDGDKHQNYLNDVVISDNAVKIATDLNDANDTNDTKILLNIPTKNYLYNYYNVAEEFVDEIDNLYSAEPLYSTTYV</sequence>
<proteinExistence type="predicted"/>
<dbReference type="EMBL" id="JEMT01023989">
    <property type="protein sequence ID" value="EXX63343.1"/>
    <property type="molecule type" value="Genomic_DNA"/>
</dbReference>
<name>A0A015M910_RHIIW</name>
<accession>A0A015M910</accession>
<protein>
    <submittedName>
        <fullName evidence="2">Uncharacterized protein</fullName>
    </submittedName>
</protein>
<dbReference type="AlphaFoldDB" id="A0A015M910"/>
<feature type="region of interest" description="Disordered" evidence="1">
    <location>
        <begin position="1"/>
        <end position="33"/>
    </location>
</feature>
<dbReference type="Proteomes" id="UP000022910">
    <property type="component" value="Unassembled WGS sequence"/>
</dbReference>
<evidence type="ECO:0000256" key="1">
    <source>
        <dbReference type="SAM" id="MobiDB-lite"/>
    </source>
</evidence>